<dbReference type="OrthoDB" id="1491605at2"/>
<gene>
    <name evidence="1" type="ORF">DQQ10_10020</name>
</gene>
<organism evidence="1 2">
    <name type="scientific">Pseudochryseolinea flava</name>
    <dbReference type="NCBI Taxonomy" id="2059302"/>
    <lineage>
        <taxon>Bacteria</taxon>
        <taxon>Pseudomonadati</taxon>
        <taxon>Bacteroidota</taxon>
        <taxon>Cytophagia</taxon>
        <taxon>Cytophagales</taxon>
        <taxon>Fulvivirgaceae</taxon>
        <taxon>Pseudochryseolinea</taxon>
    </lineage>
</organism>
<dbReference type="AlphaFoldDB" id="A0A364Y3D7"/>
<reference evidence="1 2" key="1">
    <citation type="submission" date="2018-06" db="EMBL/GenBank/DDBJ databases">
        <title>Chryseolinea flavus sp. nov., a member of the phylum Bacteroidetes isolated from soil.</title>
        <authorList>
            <person name="Li Y."/>
            <person name="Wang J."/>
        </authorList>
    </citation>
    <scope>NUCLEOTIDE SEQUENCE [LARGE SCALE GENOMIC DNA]</scope>
    <source>
        <strain evidence="1 2">SDU1-6</strain>
    </source>
</reference>
<proteinExistence type="predicted"/>
<keyword evidence="2" id="KW-1185">Reference proteome</keyword>
<comment type="caution">
    <text evidence="1">The sequence shown here is derived from an EMBL/GenBank/DDBJ whole genome shotgun (WGS) entry which is preliminary data.</text>
</comment>
<dbReference type="Proteomes" id="UP000251889">
    <property type="component" value="Unassembled WGS sequence"/>
</dbReference>
<evidence type="ECO:0000313" key="1">
    <source>
        <dbReference type="EMBL" id="RAW01239.1"/>
    </source>
</evidence>
<sequence>MNLNQLKEVDQFKIGKTDIRVYFNDPMIQMARLYPDFDTKTSTEKFGILSDYLHNNPLYVFIATNKKKKLNRLYVLRGNPIKQRTKNYFLIDILDETSSDLFDRTGYENDILKTIDKVNAGGSLFEHMVVFQTPEGKSVVGKGIKFWDYFTRVEPYSEIKSTVQTLIEMDLTNSIPSDYLLTKTEMIKPLFEYQDCAILKVKSREIKTTVYSYDSLGKVKNEYPRIEKDYDLYYSSTSQELTGVTTFPFFSSTDKRQELEGGAKIKIESNQPYLNHYLKDIVVTKNLDSGVIERIEGKLIIHAYSASGHSTFDELYVAEFKEVGDCNLPVEIRFHSLDDVELRKPRIVTQIIYVLK</sequence>
<dbReference type="EMBL" id="QMFY01000004">
    <property type="protein sequence ID" value="RAW01239.1"/>
    <property type="molecule type" value="Genomic_DNA"/>
</dbReference>
<evidence type="ECO:0000313" key="2">
    <source>
        <dbReference type="Proteomes" id="UP000251889"/>
    </source>
</evidence>
<protein>
    <submittedName>
        <fullName evidence="1">Uncharacterized protein</fullName>
    </submittedName>
</protein>
<dbReference type="RefSeq" id="WP_112746725.1">
    <property type="nucleotide sequence ID" value="NZ_QMFY01000004.1"/>
</dbReference>
<name>A0A364Y3D7_9BACT</name>
<accession>A0A364Y3D7</accession>